<keyword evidence="2" id="KW-1185">Reference proteome</keyword>
<proteinExistence type="predicted"/>
<organism evidence="1 2">
    <name type="scientific">Brassica napus</name>
    <name type="common">Rape</name>
    <dbReference type="NCBI Taxonomy" id="3708"/>
    <lineage>
        <taxon>Eukaryota</taxon>
        <taxon>Viridiplantae</taxon>
        <taxon>Streptophyta</taxon>
        <taxon>Embryophyta</taxon>
        <taxon>Tracheophyta</taxon>
        <taxon>Spermatophyta</taxon>
        <taxon>Magnoliopsida</taxon>
        <taxon>eudicotyledons</taxon>
        <taxon>Gunneridae</taxon>
        <taxon>Pentapetalae</taxon>
        <taxon>rosids</taxon>
        <taxon>malvids</taxon>
        <taxon>Brassicales</taxon>
        <taxon>Brassicaceae</taxon>
        <taxon>Brassiceae</taxon>
        <taxon>Brassica</taxon>
    </lineage>
</organism>
<gene>
    <name evidence="1" type="ORF">HID58_022166</name>
</gene>
<evidence type="ECO:0000313" key="1">
    <source>
        <dbReference type="EMBL" id="KAH0922148.1"/>
    </source>
</evidence>
<name>A0ABQ8D012_BRANA</name>
<reference evidence="1 2" key="1">
    <citation type="submission" date="2021-05" db="EMBL/GenBank/DDBJ databases">
        <title>Genome Assembly of Synthetic Allotetraploid Brassica napus Reveals Homoeologous Exchanges between Subgenomes.</title>
        <authorList>
            <person name="Davis J.T."/>
        </authorList>
    </citation>
    <scope>NUCLEOTIDE SEQUENCE [LARGE SCALE GENOMIC DNA]</scope>
    <source>
        <strain evidence="2">cv. Da-Ae</strain>
        <tissue evidence="1">Seedling</tissue>
    </source>
</reference>
<sequence>MTTRENRVNRWKRPMEDWIKCNYDGSYKAGYLGGGSQPQKCMALTGDSLLRITASHQVETAPVVVISAGGLVRLFSTMTTDLLYVSNTSHSLGEGAGSGGMAHGG</sequence>
<comment type="caution">
    <text evidence="1">The sequence shown here is derived from an EMBL/GenBank/DDBJ whole genome shotgun (WGS) entry which is preliminary data.</text>
</comment>
<evidence type="ECO:0000313" key="2">
    <source>
        <dbReference type="Proteomes" id="UP000824890"/>
    </source>
</evidence>
<dbReference type="Proteomes" id="UP000824890">
    <property type="component" value="Unassembled WGS sequence"/>
</dbReference>
<protein>
    <submittedName>
        <fullName evidence="1">Uncharacterized protein</fullName>
    </submittedName>
</protein>
<accession>A0ABQ8D012</accession>
<dbReference type="EMBL" id="JAGKQM010000006">
    <property type="protein sequence ID" value="KAH0922148.1"/>
    <property type="molecule type" value="Genomic_DNA"/>
</dbReference>